<evidence type="ECO:0000313" key="2">
    <source>
        <dbReference type="EMBL" id="KRR25952.1"/>
    </source>
</evidence>
<feature type="region of interest" description="Disordered" evidence="1">
    <location>
        <begin position="1"/>
        <end position="67"/>
    </location>
</feature>
<gene>
    <name evidence="2" type="ORF">CQ13_23295</name>
</gene>
<dbReference type="AlphaFoldDB" id="A0A0R3N837"/>
<dbReference type="Proteomes" id="UP000052023">
    <property type="component" value="Unassembled WGS sequence"/>
</dbReference>
<dbReference type="EMBL" id="LLYA01000135">
    <property type="protein sequence ID" value="KRR25952.1"/>
    <property type="molecule type" value="Genomic_DNA"/>
</dbReference>
<reference evidence="2 3" key="1">
    <citation type="submission" date="2014-03" db="EMBL/GenBank/DDBJ databases">
        <title>Bradyrhizobium valentinum sp. nov., isolated from effective nodules of Lupinus mariae-josephae, a lupine endemic of basic-lime soils in Eastern Spain.</title>
        <authorList>
            <person name="Duran D."/>
            <person name="Rey L."/>
            <person name="Navarro A."/>
            <person name="Busquets A."/>
            <person name="Imperial J."/>
            <person name="Ruiz-Argueso T."/>
        </authorList>
    </citation>
    <scope>NUCLEOTIDE SEQUENCE [LARGE SCALE GENOMIC DNA]</scope>
    <source>
        <strain evidence="2 3">Ro19</strain>
    </source>
</reference>
<feature type="compositionally biased region" description="Low complexity" evidence="1">
    <location>
        <begin position="32"/>
        <end position="44"/>
    </location>
</feature>
<evidence type="ECO:0000256" key="1">
    <source>
        <dbReference type="SAM" id="MobiDB-lite"/>
    </source>
</evidence>
<comment type="caution">
    <text evidence="2">The sequence shown here is derived from an EMBL/GenBank/DDBJ whole genome shotgun (WGS) entry which is preliminary data.</text>
</comment>
<protein>
    <submittedName>
        <fullName evidence="2">Uncharacterized protein</fullName>
    </submittedName>
</protein>
<organism evidence="2 3">
    <name type="scientific">Bradyrhizobium retamae</name>
    <dbReference type="NCBI Taxonomy" id="1300035"/>
    <lineage>
        <taxon>Bacteria</taxon>
        <taxon>Pseudomonadati</taxon>
        <taxon>Pseudomonadota</taxon>
        <taxon>Alphaproteobacteria</taxon>
        <taxon>Hyphomicrobiales</taxon>
        <taxon>Nitrobacteraceae</taxon>
        <taxon>Bradyrhizobium</taxon>
    </lineage>
</organism>
<keyword evidence="3" id="KW-1185">Reference proteome</keyword>
<accession>A0A0R3N837</accession>
<proteinExistence type="predicted"/>
<name>A0A0R3N837_9BRAD</name>
<evidence type="ECO:0000313" key="3">
    <source>
        <dbReference type="Proteomes" id="UP000052023"/>
    </source>
</evidence>
<feature type="compositionally biased region" description="Pro residues" evidence="1">
    <location>
        <begin position="45"/>
        <end position="57"/>
    </location>
</feature>
<sequence length="67" mass="6702">MISDRAMAHAINNAPRRVAERGQDQAAPPPSLSAAAPVAATASPASPPQRALPPCPLIKPEDGGAPA</sequence>